<sequence>MDPWRSTARGSSLNPTLPAFQPNSPSGSHADLQNHSNVGPDLPLNAAFYQDENGQFHIREPHSYHWRPHGIPPYYNAAEPFVGEVDPPKNNDNHVSMHPLPTSSLNGHLSYTGDPLDSFASSPPTNPFPHQGLVNPNNFGHNQPVYGEYAGSQRAEAYGYNGEADDGWMSAALQREIHLGNNPMPSPMPGRPEDGYTGHRLNPTVQQYAPVQHPQVHAFSSSDPAANPFTPVGGASISSNSPRPETFSTDLPSTRLSGPSNIPGNSGHNLQNTIGQDKAGVSTSQNASAEPFTFVGGPPDPGRHHLPDAPSSALSPSQARPVATTVRKRRGRPNKVAATAAAQTTGATSQQPPTANKSWVMKKSSKHDDILAVIPEMQTSVEKVKDRNDTDPPLDPPIRLPSGLFFQNANAAALANLITYWEPPASDPSIPVTQGQTEAWIHRLVNAINNNVGCVKANSEKDSKGWVVRWANGAVFYRKTAIEALAWRLFQLAMVVHQTGWPEAIAEQKLRDDIYYSMCFTFEQRMTLVEKVLHFSKSTCDDLLKGNRAHEIVGCPQVVFERIFANQQANQDKMNKLASIKSNNTKTKYSEDDQPTVVDTNKADTASKKQPKRNVSSNKSSGIAPEATSKRKRDDEEDVRESDADKLDDDETFRQLSRFSKKVKSSIDSVLDALEDGASFDKPAPAEDTSFSDEVEDVVSAPPNRVLKTAKGAASAAARRSNSNGAQPVPGNTAEKTRRKRLIEDIESEDEAPDASKRKRKALGHDMIPVQPVAQPTGNLESGGPEGHKKAE</sequence>
<dbReference type="InParanoid" id="A0A1Y2MAK1"/>
<feature type="compositionally biased region" description="Polar residues" evidence="1">
    <location>
        <begin position="8"/>
        <end position="37"/>
    </location>
</feature>
<feature type="region of interest" description="Disordered" evidence="1">
    <location>
        <begin position="1"/>
        <end position="43"/>
    </location>
</feature>
<feature type="compositionally biased region" description="Polar residues" evidence="1">
    <location>
        <begin position="236"/>
        <end position="288"/>
    </location>
</feature>
<feature type="region of interest" description="Disordered" evidence="1">
    <location>
        <begin position="215"/>
        <end position="362"/>
    </location>
</feature>
<evidence type="ECO:0000313" key="3">
    <source>
        <dbReference type="Proteomes" id="UP000193240"/>
    </source>
</evidence>
<feature type="compositionally biased region" description="Low complexity" evidence="1">
    <location>
        <begin position="337"/>
        <end position="355"/>
    </location>
</feature>
<feature type="region of interest" description="Disordered" evidence="1">
    <location>
        <begin position="585"/>
        <end position="647"/>
    </location>
</feature>
<feature type="region of interest" description="Disordered" evidence="1">
    <location>
        <begin position="180"/>
        <end position="201"/>
    </location>
</feature>
<evidence type="ECO:0000256" key="1">
    <source>
        <dbReference type="SAM" id="MobiDB-lite"/>
    </source>
</evidence>
<dbReference type="AlphaFoldDB" id="A0A1Y2MAK1"/>
<gene>
    <name evidence="2" type="ORF">B5807_02325</name>
</gene>
<proteinExistence type="predicted"/>
<evidence type="ECO:0000313" key="2">
    <source>
        <dbReference type="EMBL" id="OSS52497.1"/>
    </source>
</evidence>
<dbReference type="EMBL" id="KZ107839">
    <property type="protein sequence ID" value="OSS52497.1"/>
    <property type="molecule type" value="Genomic_DNA"/>
</dbReference>
<accession>A0A1Y2MAK1</accession>
<feature type="region of interest" description="Disordered" evidence="1">
    <location>
        <begin position="678"/>
        <end position="792"/>
    </location>
</feature>
<dbReference type="Proteomes" id="UP000193240">
    <property type="component" value="Unassembled WGS sequence"/>
</dbReference>
<reference evidence="2 3" key="1">
    <citation type="journal article" date="2017" name="Genome Announc.">
        <title>Genome sequence of the saprophytic ascomycete Epicoccum nigrum ICMP 19927 strain isolated from New Zealand.</title>
        <authorList>
            <person name="Fokin M."/>
            <person name="Fleetwood D."/>
            <person name="Weir B.S."/>
            <person name="Villas-Boas S.G."/>
        </authorList>
    </citation>
    <scope>NUCLEOTIDE SEQUENCE [LARGE SCALE GENOMIC DNA]</scope>
    <source>
        <strain evidence="2 3">ICMP 19927</strain>
    </source>
</reference>
<feature type="compositionally biased region" description="Acidic residues" evidence="1">
    <location>
        <begin position="635"/>
        <end position="647"/>
    </location>
</feature>
<feature type="compositionally biased region" description="Low complexity" evidence="1">
    <location>
        <begin position="308"/>
        <end position="321"/>
    </location>
</feature>
<feature type="compositionally biased region" description="Low complexity" evidence="1">
    <location>
        <begin position="712"/>
        <end position="726"/>
    </location>
</feature>
<organism evidence="2 3">
    <name type="scientific">Epicoccum nigrum</name>
    <name type="common">Soil fungus</name>
    <name type="synonym">Epicoccum purpurascens</name>
    <dbReference type="NCBI Taxonomy" id="105696"/>
    <lineage>
        <taxon>Eukaryota</taxon>
        <taxon>Fungi</taxon>
        <taxon>Dikarya</taxon>
        <taxon>Ascomycota</taxon>
        <taxon>Pezizomycotina</taxon>
        <taxon>Dothideomycetes</taxon>
        <taxon>Pleosporomycetidae</taxon>
        <taxon>Pleosporales</taxon>
        <taxon>Pleosporineae</taxon>
        <taxon>Didymellaceae</taxon>
        <taxon>Epicoccum</taxon>
    </lineage>
</organism>
<name>A0A1Y2MAK1_EPING</name>
<keyword evidence="3" id="KW-1185">Reference proteome</keyword>
<protein>
    <submittedName>
        <fullName evidence="2">Uncharacterized protein</fullName>
    </submittedName>
</protein>